<evidence type="ECO:0000259" key="2">
    <source>
        <dbReference type="PROSITE" id="PS50156"/>
    </source>
</evidence>
<dbReference type="PROSITE" id="PS50156">
    <property type="entry name" value="SSD"/>
    <property type="match status" value="1"/>
</dbReference>
<dbReference type="Gene3D" id="1.20.1640.10">
    <property type="entry name" value="Multidrug efflux transporter AcrB transmembrane domain"/>
    <property type="match status" value="2"/>
</dbReference>
<evidence type="ECO:0000256" key="1">
    <source>
        <dbReference type="SAM" id="Phobius"/>
    </source>
</evidence>
<accession>A0A0M4TNA9</accession>
<dbReference type="Proteomes" id="UP000066049">
    <property type="component" value="Chromosome"/>
</dbReference>
<dbReference type="KEGG" id="ccoc:CCON33237_1197"/>
<dbReference type="Gene3D" id="3.30.70.1440">
    <property type="entry name" value="Multidrug efflux transporter AcrB pore domain"/>
    <property type="match status" value="1"/>
</dbReference>
<feature type="transmembrane region" description="Helical" evidence="1">
    <location>
        <begin position="837"/>
        <end position="856"/>
    </location>
</feature>
<feature type="transmembrane region" description="Helical" evidence="1">
    <location>
        <begin position="322"/>
        <end position="340"/>
    </location>
</feature>
<evidence type="ECO:0000313" key="4">
    <source>
        <dbReference type="Proteomes" id="UP000066049"/>
    </source>
</evidence>
<dbReference type="Gene3D" id="3.30.2090.10">
    <property type="entry name" value="Multidrug efflux transporter AcrB TolC docking domain, DN and DC subdomains"/>
    <property type="match status" value="2"/>
</dbReference>
<keyword evidence="1" id="KW-0812">Transmembrane</keyword>
<dbReference type="EMBL" id="CP012541">
    <property type="protein sequence ID" value="ALF47864.1"/>
    <property type="molecule type" value="Genomic_DNA"/>
</dbReference>
<feature type="transmembrane region" description="Helical" evidence="1">
    <location>
        <begin position="889"/>
        <end position="914"/>
    </location>
</feature>
<feature type="transmembrane region" description="Helical" evidence="1">
    <location>
        <begin position="418"/>
        <end position="438"/>
    </location>
</feature>
<organism evidence="3 4">
    <name type="scientific">Campylobacter concisus</name>
    <dbReference type="NCBI Taxonomy" id="199"/>
    <lineage>
        <taxon>Bacteria</taxon>
        <taxon>Pseudomonadati</taxon>
        <taxon>Campylobacterota</taxon>
        <taxon>Epsilonproteobacteria</taxon>
        <taxon>Campylobacterales</taxon>
        <taxon>Campylobacteraceae</taxon>
        <taxon>Campylobacter</taxon>
    </lineage>
</organism>
<dbReference type="PATRIC" id="fig|199.248.peg.1235"/>
<dbReference type="SUPFAM" id="SSF82866">
    <property type="entry name" value="Multidrug efflux transporter AcrB transmembrane domain"/>
    <property type="match status" value="2"/>
</dbReference>
<dbReference type="GO" id="GO:0005886">
    <property type="term" value="C:plasma membrane"/>
    <property type="evidence" value="ECO:0007669"/>
    <property type="project" value="TreeGrafter"/>
</dbReference>
<keyword evidence="1" id="KW-0472">Membrane</keyword>
<proteinExistence type="predicted"/>
<dbReference type="AlphaFoldDB" id="A0A0M4TNA9"/>
<dbReference type="Gene3D" id="3.30.70.1320">
    <property type="entry name" value="Multidrug efflux transporter AcrB pore domain like"/>
    <property type="match status" value="1"/>
</dbReference>
<feature type="transmembrane region" description="Helical" evidence="1">
    <location>
        <begin position="511"/>
        <end position="532"/>
    </location>
</feature>
<protein>
    <submittedName>
        <fullName evidence="3">RND family efflux transporter, membrane subunit</fullName>
    </submittedName>
</protein>
<dbReference type="InterPro" id="IPR001036">
    <property type="entry name" value="Acrflvin-R"/>
</dbReference>
<feature type="domain" description="SSD" evidence="2">
    <location>
        <begin position="342"/>
        <end position="475"/>
    </location>
</feature>
<feature type="transmembrane region" description="Helical" evidence="1">
    <location>
        <begin position="374"/>
        <end position="397"/>
    </location>
</feature>
<dbReference type="GeneID" id="28662871"/>
<dbReference type="InterPro" id="IPR000731">
    <property type="entry name" value="SSD"/>
</dbReference>
<dbReference type="Gene3D" id="3.30.70.1430">
    <property type="entry name" value="Multidrug efflux transporter AcrB pore domain"/>
    <property type="match status" value="2"/>
</dbReference>
<keyword evidence="1" id="KW-1133">Transmembrane helix</keyword>
<dbReference type="InterPro" id="IPR027463">
    <property type="entry name" value="AcrB_DN_DC_subdom"/>
</dbReference>
<dbReference type="PANTHER" id="PTHR32063">
    <property type="match status" value="1"/>
</dbReference>
<feature type="transmembrane region" description="Helical" evidence="1">
    <location>
        <begin position="935"/>
        <end position="954"/>
    </location>
</feature>
<sequence>MIKTAINRPITTLMIFLSLVVFGIYSLKTMNVNLYPQVNIPIVKITTYANGDMNYIKTKITQKIEDEISSIEGIKKIYSTSFDNLSVVSIEFELNKDLESATNDVRDKMQKARVGANYEIEKLNGLSSSVFSLFITRLDGNETKLMQEIDDVAKPFLERISGVSKVKTNGFLEPAVKILLDRFKLDKNALSANEVANLIKVENLKAPLGKIENEQIQMAIKSNFSAKSIDEIRNLTIKQGVFLKDIASVDLSYKDANEAAIMDKKSGVLLGLELAPDANALTVIALAKSKLDQFKSLLGSEYDVKIAYDKSEVIQKHIDQTAFDMILGILLTIVIVYLFLRNFSITIISVVAIPTSIVATFFIINALGYDINRLSLIALTLGIGIFIDDAIVVTENIASKLKDEPNALKASFAGIKEIAFSVFAISLVLLCVFVPIAFMSGIVGKYFNSFAMSVAAGIVISFFVSIFLVPTLSARFVNAKQSGFFLKSEPFFEALENFYEKILALALKFKLIFLAITLVVVVCSFTLAKFVGGDFMPSEDNSEFNIYFKLDPSLSLQASKDKLKDKISLINADPQVAYAYFILGYTDAKQPYLVKAYVRLKELKDRVNHERQNAIMQSFRDRLKSDDMSVIVADLPVVEGGDVQPVKLTITSENGKELEKFVPKISKMLKEINDATDVNSPEEDLLKRVQISIDEDKAKRLILDKASVASAVYSAFSQNEVSVFENENGKEYELYMRLDDKFRSDTDDILKTKIRSKEGFFVTLGDVATISFEQKPASISRFNRADEIKFLANTKNNAPLNSVANEISKKLDEILPANFKYKFLGFVELMDDTNASFIFTVSASAVLIYMVLAALYESFLLPFLIMLAMPLAFCGVVIGLFISGNPFSLFVMVGVILLFGMVGKNAILVVDFANHFANNGIEANEAVKMAAKKRLRAVLMTTFAMIFAMLPLALGRGAGFEANSPMAISIIFGLISSTLLSLLVVPVLFAWVYNLDKFIRKFYERERI</sequence>
<feature type="transmembrane region" description="Helical" evidence="1">
    <location>
        <begin position="347"/>
        <end position="368"/>
    </location>
</feature>
<dbReference type="SUPFAM" id="SSF82693">
    <property type="entry name" value="Multidrug efflux transporter AcrB pore domain, PN1, PN2, PC1 and PC2 subdomains"/>
    <property type="match status" value="2"/>
</dbReference>
<feature type="transmembrane region" description="Helical" evidence="1">
    <location>
        <begin position="966"/>
        <end position="993"/>
    </location>
</feature>
<dbReference type="RefSeq" id="WP_054196827.1">
    <property type="nucleotide sequence ID" value="NZ_CABMKQ010000057.1"/>
</dbReference>
<dbReference type="PRINTS" id="PR00702">
    <property type="entry name" value="ACRIFLAVINRP"/>
</dbReference>
<dbReference type="Pfam" id="PF00873">
    <property type="entry name" value="ACR_tran"/>
    <property type="match status" value="1"/>
</dbReference>
<feature type="transmembrane region" description="Helical" evidence="1">
    <location>
        <begin position="450"/>
        <end position="472"/>
    </location>
</feature>
<feature type="transmembrane region" description="Helical" evidence="1">
    <location>
        <begin position="863"/>
        <end position="883"/>
    </location>
</feature>
<evidence type="ECO:0000313" key="3">
    <source>
        <dbReference type="EMBL" id="ALF47864.1"/>
    </source>
</evidence>
<dbReference type="PANTHER" id="PTHR32063:SF0">
    <property type="entry name" value="SWARMING MOTILITY PROTEIN SWRC"/>
    <property type="match status" value="1"/>
</dbReference>
<dbReference type="SUPFAM" id="SSF82714">
    <property type="entry name" value="Multidrug efflux transporter AcrB TolC docking domain, DN and DC subdomains"/>
    <property type="match status" value="2"/>
</dbReference>
<dbReference type="GO" id="GO:0042910">
    <property type="term" value="F:xenobiotic transmembrane transporter activity"/>
    <property type="evidence" value="ECO:0007669"/>
    <property type="project" value="TreeGrafter"/>
</dbReference>
<gene>
    <name evidence="3" type="ORF">CCON33237_1197</name>
</gene>
<reference evidence="4" key="1">
    <citation type="submission" date="2015-08" db="EMBL/GenBank/DDBJ databases">
        <title>Comparative genomics of the Campylobacter concisus group.</title>
        <authorList>
            <person name="Miller W.G."/>
            <person name="Yee E."/>
            <person name="Chapman M.H."/>
            <person name="Huynh S."/>
            <person name="Bono J.L."/>
            <person name="On S.L.W."/>
            <person name="St Leger J."/>
            <person name="Foster G."/>
            <person name="Parker C.T."/>
        </authorList>
    </citation>
    <scope>NUCLEOTIDE SEQUENCE [LARGE SCALE GENOMIC DNA]</scope>
    <source>
        <strain evidence="4">ATCC 33237</strain>
    </source>
</reference>
<name>A0A0M4TNA9_9BACT</name>